<comment type="caution">
    <text evidence="9">The sequence shown here is derived from an EMBL/GenBank/DDBJ whole genome shotgun (WGS) entry which is preliminary data.</text>
</comment>
<feature type="domain" description="Alpha-L-fucosidase C-terminal" evidence="8">
    <location>
        <begin position="425"/>
        <end position="502"/>
    </location>
</feature>
<dbReference type="GO" id="GO:0016139">
    <property type="term" value="P:glycoside catabolic process"/>
    <property type="evidence" value="ECO:0007669"/>
    <property type="project" value="TreeGrafter"/>
</dbReference>
<evidence type="ECO:0000259" key="8">
    <source>
        <dbReference type="Pfam" id="PF16757"/>
    </source>
</evidence>
<keyword evidence="4" id="KW-0732">Signal</keyword>
<dbReference type="Proteomes" id="UP000323930">
    <property type="component" value="Unassembled WGS sequence"/>
</dbReference>
<evidence type="ECO:0000259" key="7">
    <source>
        <dbReference type="Pfam" id="PF01120"/>
    </source>
</evidence>
<dbReference type="InterPro" id="IPR017853">
    <property type="entry name" value="GH"/>
</dbReference>
<dbReference type="GO" id="GO:0006004">
    <property type="term" value="P:fucose metabolic process"/>
    <property type="evidence" value="ECO:0007669"/>
    <property type="project" value="InterPro"/>
</dbReference>
<organism evidence="9 10">
    <name type="scientific">Seonamhaeicola marinus</name>
    <dbReference type="NCBI Taxonomy" id="1912246"/>
    <lineage>
        <taxon>Bacteria</taxon>
        <taxon>Pseudomonadati</taxon>
        <taxon>Bacteroidota</taxon>
        <taxon>Flavobacteriia</taxon>
        <taxon>Flavobacteriales</taxon>
        <taxon>Flavobacteriaceae</taxon>
    </lineage>
</organism>
<dbReference type="RefSeq" id="WP_148544729.1">
    <property type="nucleotide sequence ID" value="NZ_VSDQ01000718.1"/>
</dbReference>
<dbReference type="PANTHER" id="PTHR10030:SF37">
    <property type="entry name" value="ALPHA-L-FUCOSIDASE-RELATED"/>
    <property type="match status" value="1"/>
</dbReference>
<reference evidence="9 10" key="1">
    <citation type="submission" date="2019-08" db="EMBL/GenBank/DDBJ databases">
        <title>Seonamhaeicola sediminis sp. nov., isolated from marine sediment.</title>
        <authorList>
            <person name="Cao W.R."/>
        </authorList>
    </citation>
    <scope>NUCLEOTIDE SEQUENCE [LARGE SCALE GENOMIC DNA]</scope>
    <source>
        <strain evidence="9 10">B011</strain>
    </source>
</reference>
<name>A0A5D0HK28_9FLAO</name>
<dbReference type="AlphaFoldDB" id="A0A5D0HK28"/>
<dbReference type="GO" id="GO:0005764">
    <property type="term" value="C:lysosome"/>
    <property type="evidence" value="ECO:0007669"/>
    <property type="project" value="TreeGrafter"/>
</dbReference>
<dbReference type="Gene3D" id="2.60.40.1180">
    <property type="entry name" value="Golgi alpha-mannosidase II"/>
    <property type="match status" value="1"/>
</dbReference>
<gene>
    <name evidence="9" type="ORF">FUA24_19505</name>
</gene>
<dbReference type="Gene3D" id="3.20.20.80">
    <property type="entry name" value="Glycosidases"/>
    <property type="match status" value="1"/>
</dbReference>
<dbReference type="InterPro" id="IPR016286">
    <property type="entry name" value="FUC_metazoa-typ"/>
</dbReference>
<dbReference type="InterPro" id="IPR013780">
    <property type="entry name" value="Glyco_hydro_b"/>
</dbReference>
<dbReference type="PROSITE" id="PS51257">
    <property type="entry name" value="PROKAR_LIPOPROTEIN"/>
    <property type="match status" value="1"/>
</dbReference>
<evidence type="ECO:0000256" key="6">
    <source>
        <dbReference type="ARBA" id="ARBA00023295"/>
    </source>
</evidence>
<dbReference type="GO" id="GO:0004560">
    <property type="term" value="F:alpha-L-fucosidase activity"/>
    <property type="evidence" value="ECO:0007669"/>
    <property type="project" value="InterPro"/>
</dbReference>
<dbReference type="EC" id="3.2.1.51" evidence="3"/>
<protein>
    <recommendedName>
        <fullName evidence="3">alpha-L-fucosidase</fullName>
        <ecNumber evidence="3">3.2.1.51</ecNumber>
    </recommendedName>
</protein>
<keyword evidence="5" id="KW-0378">Hydrolase</keyword>
<dbReference type="Pfam" id="PF16757">
    <property type="entry name" value="Fucosidase_C"/>
    <property type="match status" value="1"/>
</dbReference>
<dbReference type="SMART" id="SM00812">
    <property type="entry name" value="Alpha_L_fucos"/>
    <property type="match status" value="1"/>
</dbReference>
<keyword evidence="6" id="KW-0326">Glycosidase</keyword>
<sequence length="503" mass="58221">MKRKIVWIVIGTLIFISCNNQKKDEEATPAKAVKHFEPTWESLQQYECPEWFRDAKFGIYTHWGVYSVPETASDWYGTHMYNQTHPNYKYHKETYGDQKEFGYKDLVPLFKAEKFNAEEWADLFVESGARFAGPAGEHADGFSMWDSKVNPWNSVDMGPKRDITAELEKAIRKRGLKYVVSLHHSWLWGWFPTWDETTDCADPANASLYGEKVPKTAWQLEKGNTWYTVNPMPSEAFERVWLEKVKEVVDGYSPDLLWFDNRIQILSEDIRKQMMAYAYNEAAKKEQEFVLTFKRPDFPLGTGTVDLERNRMPKIYPEPWLTDNSISKQKWIWHKDLKCYPTNNLIDDLVDIVSKNGNLLLNVAPHPNGTIPNEQKQRLRDMGKWLKLNGEAIYESRPWLIYGEGPTETKTGHLADMQFDGFGDEDIRFTTRNGQLYAIALGWPESGVLPIKSLSTSKYNGNIKTVELIGHKGKLEHKQTIDALSIQLPDTKPCEHAFVFKIN</sequence>
<dbReference type="OrthoDB" id="1095333at2"/>
<dbReference type="PANTHER" id="PTHR10030">
    <property type="entry name" value="ALPHA-L-FUCOSIDASE"/>
    <property type="match status" value="1"/>
</dbReference>
<dbReference type="PIRSF" id="PIRSF001092">
    <property type="entry name" value="Alpha-L-fucosidase"/>
    <property type="match status" value="1"/>
</dbReference>
<evidence type="ECO:0000256" key="1">
    <source>
        <dbReference type="ARBA" id="ARBA00004071"/>
    </source>
</evidence>
<comment type="function">
    <text evidence="1">Alpha-L-fucosidase is responsible for hydrolyzing the alpha-1,6-linked fucose joined to the reducing-end N-acetylglucosamine of the carbohydrate moieties of glycoproteins.</text>
</comment>
<keyword evidence="10" id="KW-1185">Reference proteome</keyword>
<feature type="domain" description="Glycoside hydrolase family 29 N-terminal" evidence="7">
    <location>
        <begin position="30"/>
        <end position="391"/>
    </location>
</feature>
<dbReference type="SUPFAM" id="SSF51445">
    <property type="entry name" value="(Trans)glycosidases"/>
    <property type="match status" value="1"/>
</dbReference>
<evidence type="ECO:0000256" key="4">
    <source>
        <dbReference type="ARBA" id="ARBA00022729"/>
    </source>
</evidence>
<evidence type="ECO:0000256" key="3">
    <source>
        <dbReference type="ARBA" id="ARBA00012662"/>
    </source>
</evidence>
<dbReference type="InterPro" id="IPR057739">
    <property type="entry name" value="Glyco_hydro_29_N"/>
</dbReference>
<evidence type="ECO:0000313" key="9">
    <source>
        <dbReference type="EMBL" id="TYA71743.1"/>
    </source>
</evidence>
<proteinExistence type="inferred from homology"/>
<evidence type="ECO:0000313" key="10">
    <source>
        <dbReference type="Proteomes" id="UP000323930"/>
    </source>
</evidence>
<comment type="similarity">
    <text evidence="2">Belongs to the glycosyl hydrolase 29 family.</text>
</comment>
<evidence type="ECO:0000256" key="2">
    <source>
        <dbReference type="ARBA" id="ARBA00007951"/>
    </source>
</evidence>
<dbReference type="EMBL" id="VSDQ01000718">
    <property type="protein sequence ID" value="TYA71743.1"/>
    <property type="molecule type" value="Genomic_DNA"/>
</dbReference>
<evidence type="ECO:0000256" key="5">
    <source>
        <dbReference type="ARBA" id="ARBA00022801"/>
    </source>
</evidence>
<dbReference type="InterPro" id="IPR000933">
    <property type="entry name" value="Glyco_hydro_29"/>
</dbReference>
<accession>A0A5D0HK28</accession>
<dbReference type="InterPro" id="IPR031919">
    <property type="entry name" value="Fucosidase_C"/>
</dbReference>
<dbReference type="Pfam" id="PF01120">
    <property type="entry name" value="Alpha_L_fucos"/>
    <property type="match status" value="1"/>
</dbReference>